<sequence length="40" mass="4549">MDKDRLDNLEAMIAFLKEAEGKIQTVRQDLEKEARDISAG</sequence>
<proteinExistence type="predicted"/>
<dbReference type="EMBL" id="LAZR01007102">
    <property type="protein sequence ID" value="KKM87430.1"/>
    <property type="molecule type" value="Genomic_DNA"/>
</dbReference>
<protein>
    <submittedName>
        <fullName evidence="1">Uncharacterized protein</fullName>
    </submittedName>
</protein>
<name>A0A0F9NFE6_9ZZZZ</name>
<evidence type="ECO:0000313" key="1">
    <source>
        <dbReference type="EMBL" id="KKM87430.1"/>
    </source>
</evidence>
<gene>
    <name evidence="1" type="ORF">LCGC14_1268930</name>
</gene>
<dbReference type="AlphaFoldDB" id="A0A0F9NFE6"/>
<reference evidence="1" key="1">
    <citation type="journal article" date="2015" name="Nature">
        <title>Complex archaea that bridge the gap between prokaryotes and eukaryotes.</title>
        <authorList>
            <person name="Spang A."/>
            <person name="Saw J.H."/>
            <person name="Jorgensen S.L."/>
            <person name="Zaremba-Niedzwiedzka K."/>
            <person name="Martijn J."/>
            <person name="Lind A.E."/>
            <person name="van Eijk R."/>
            <person name="Schleper C."/>
            <person name="Guy L."/>
            <person name="Ettema T.J."/>
        </authorList>
    </citation>
    <scope>NUCLEOTIDE SEQUENCE</scope>
</reference>
<accession>A0A0F9NFE6</accession>
<comment type="caution">
    <text evidence="1">The sequence shown here is derived from an EMBL/GenBank/DDBJ whole genome shotgun (WGS) entry which is preliminary data.</text>
</comment>
<organism evidence="1">
    <name type="scientific">marine sediment metagenome</name>
    <dbReference type="NCBI Taxonomy" id="412755"/>
    <lineage>
        <taxon>unclassified sequences</taxon>
        <taxon>metagenomes</taxon>
        <taxon>ecological metagenomes</taxon>
    </lineage>
</organism>